<feature type="transmembrane region" description="Helical" evidence="7">
    <location>
        <begin position="308"/>
        <end position="331"/>
    </location>
</feature>
<dbReference type="PATRIC" id="fig|1590042.3.peg.366"/>
<organism evidence="8">
    <name type="scientific">Candidatus Berkiella cookevillensis</name>
    <dbReference type="NCBI Taxonomy" id="437022"/>
    <lineage>
        <taxon>Bacteria</taxon>
        <taxon>Pseudomonadati</taxon>
        <taxon>Pseudomonadota</taxon>
        <taxon>Gammaproteobacteria</taxon>
        <taxon>Candidatus Berkiellales</taxon>
        <taxon>Candidatus Berkiellaceae</taxon>
        <taxon>Candidatus Berkiella</taxon>
    </lineage>
</organism>
<dbReference type="InterPro" id="IPR000175">
    <property type="entry name" value="Na/ntran_symport"/>
</dbReference>
<comment type="similarity">
    <text evidence="6">Belongs to the sodium:neurotransmitter symporter (SNF) (TC 2.A.22) family.</text>
</comment>
<evidence type="ECO:0000313" key="8">
    <source>
        <dbReference type="EMBL" id="KRG20128.1"/>
    </source>
</evidence>
<evidence type="ECO:0000256" key="4">
    <source>
        <dbReference type="ARBA" id="ARBA00022989"/>
    </source>
</evidence>
<dbReference type="EMBL" id="LKHV02000001">
    <property type="protein sequence ID" value="MCS5708294.1"/>
    <property type="molecule type" value="Genomic_DNA"/>
</dbReference>
<dbReference type="GO" id="GO:0016020">
    <property type="term" value="C:membrane"/>
    <property type="evidence" value="ECO:0007669"/>
    <property type="project" value="UniProtKB-SubCell"/>
</dbReference>
<reference evidence="9" key="2">
    <citation type="journal article" date="2016" name="Genome Announc.">
        <title>Draft Genome Sequences of Two Novel Amoeba-Resistant Intranuclear Bacteria, 'Candidatus Berkiella cookevillensis' and 'Candidatus Berkiella aquae'.</title>
        <authorList>
            <person name="Mehari Y.T."/>
            <person name="Arivett B.A."/>
            <person name="Farone A.L."/>
            <person name="Gunderson J.H."/>
            <person name="Farone M.B."/>
        </authorList>
    </citation>
    <scope>NUCLEOTIDE SEQUENCE</scope>
    <source>
        <strain evidence="9">CC99</strain>
    </source>
</reference>
<evidence type="ECO:0000256" key="2">
    <source>
        <dbReference type="ARBA" id="ARBA00022448"/>
    </source>
</evidence>
<feature type="transmembrane region" description="Helical" evidence="7">
    <location>
        <begin position="434"/>
        <end position="452"/>
    </location>
</feature>
<feature type="transmembrane region" description="Helical" evidence="7">
    <location>
        <begin position="184"/>
        <end position="204"/>
    </location>
</feature>
<dbReference type="PROSITE" id="PS00610">
    <property type="entry name" value="NA_NEUROTRAN_SYMP_1"/>
    <property type="match status" value="1"/>
</dbReference>
<protein>
    <recommendedName>
        <fullName evidence="6">Transporter</fullName>
    </recommendedName>
</protein>
<feature type="transmembrane region" description="Helical" evidence="7">
    <location>
        <begin position="395"/>
        <end position="413"/>
    </location>
</feature>
<dbReference type="Pfam" id="PF00209">
    <property type="entry name" value="SNF"/>
    <property type="match status" value="2"/>
</dbReference>
<comment type="caution">
    <text evidence="8">The sequence shown here is derived from an EMBL/GenBank/DDBJ whole genome shotgun (WGS) entry which is preliminary data.</text>
</comment>
<dbReference type="AlphaFoldDB" id="A0A0Q9YHS9"/>
<keyword evidence="5 7" id="KW-0472">Membrane</keyword>
<keyword evidence="6" id="KW-0769">Symport</keyword>
<feature type="transmembrane region" description="Helical" evidence="7">
    <location>
        <begin position="47"/>
        <end position="67"/>
    </location>
</feature>
<dbReference type="NCBIfam" id="NF037979">
    <property type="entry name" value="Na_transp"/>
    <property type="match status" value="1"/>
</dbReference>
<evidence type="ECO:0000256" key="3">
    <source>
        <dbReference type="ARBA" id="ARBA00022692"/>
    </source>
</evidence>
<dbReference type="RefSeq" id="WP_057623002.1">
    <property type="nucleotide sequence ID" value="NZ_LKHV02000001.1"/>
</dbReference>
<feature type="transmembrane region" description="Helical" evidence="7">
    <location>
        <begin position="224"/>
        <end position="248"/>
    </location>
</feature>
<reference evidence="8" key="1">
    <citation type="submission" date="2015-09" db="EMBL/GenBank/DDBJ databases">
        <title>Draft Genome Sequences of Two Novel Amoeba-resistant Intranuclear Bacteria, Candidatus Berkiella cookevillensis and Candidatus Berkiella aquae.</title>
        <authorList>
            <person name="Mehari Y.T."/>
            <person name="Arivett B.A."/>
            <person name="Farone A.L."/>
            <person name="Gunderson J.H."/>
            <person name="Farone M.B."/>
        </authorList>
    </citation>
    <scope>NUCLEOTIDE SEQUENCE [LARGE SCALE GENOMIC DNA]</scope>
    <source>
        <strain evidence="8">CC99</strain>
    </source>
</reference>
<dbReference type="InterPro" id="IPR037272">
    <property type="entry name" value="SNS_sf"/>
</dbReference>
<dbReference type="Proteomes" id="UP000051494">
    <property type="component" value="Unassembled WGS sequence"/>
</dbReference>
<keyword evidence="2 6" id="KW-0813">Transport</keyword>
<dbReference type="CDD" id="cd10336">
    <property type="entry name" value="SLC6sbd_Tyt1-Like"/>
    <property type="match status" value="1"/>
</dbReference>
<keyword evidence="3 6" id="KW-0812">Transmembrane</keyword>
<sequence>MASQSSSGTVRSVWSSRLAFILVSAGAAVGLGNIWRFPYMAGENGGGVFVLTYILFLFAIGTPAMIAELMIGRRGQKNPVDTLETLAHESNESRNWKYLGWLGALTLVMVLSFYSVISGFAIGYLNYAIQGTFNNASPDAISALWINLMNQPILLIGWHTIFMVLTMGVVALGVNQGIEKSSRWMMPALFIILIVLVIYAAIIGNFKEAFVFLFSFKIQDFTPMAIVGALGQSFFSLATGAGAILIYGSYLSKNTNMFSTVFIIAILDLFVAILSGLAIFPIVFAHGLSPADGPSLMFKVLPIAFSNMPGAQFVGICFFLLLIFAAWTSSISMGEPLVSLIVEKTKIKRTQASIYVGLLAWGFGIISALSFSIWRGVEIFEWRLFEVLLGIPTNILLPIGALLFCIFAGWVMKEKHVEEELNCSSPALYFAWRFAIRYLCPLCILIILITTLV</sequence>
<proteinExistence type="inferred from homology"/>
<dbReference type="InterPro" id="IPR047218">
    <property type="entry name" value="YocR/YhdH-like"/>
</dbReference>
<feature type="transmembrane region" description="Helical" evidence="7">
    <location>
        <begin position="12"/>
        <end position="35"/>
    </location>
</feature>
<keyword evidence="4 7" id="KW-1133">Transmembrane helix</keyword>
<feature type="transmembrane region" description="Helical" evidence="7">
    <location>
        <begin position="98"/>
        <end position="125"/>
    </location>
</feature>
<feature type="transmembrane region" description="Helical" evidence="7">
    <location>
        <begin position="260"/>
        <end position="288"/>
    </location>
</feature>
<dbReference type="STRING" id="437022.CC99x_00349"/>
<feature type="transmembrane region" description="Helical" evidence="7">
    <location>
        <begin position="153"/>
        <end position="172"/>
    </location>
</feature>
<evidence type="ECO:0000256" key="7">
    <source>
        <dbReference type="SAM" id="Phobius"/>
    </source>
</evidence>
<evidence type="ECO:0000313" key="10">
    <source>
        <dbReference type="Proteomes" id="UP000051494"/>
    </source>
</evidence>
<name>A0A0Q9YHS9_9GAMM</name>
<dbReference type="PANTHER" id="PTHR42948">
    <property type="entry name" value="TRANSPORTER"/>
    <property type="match status" value="1"/>
</dbReference>
<dbReference type="GO" id="GO:0015293">
    <property type="term" value="F:symporter activity"/>
    <property type="evidence" value="ECO:0007669"/>
    <property type="project" value="UniProtKB-KW"/>
</dbReference>
<dbReference type="OrthoDB" id="9762833at2"/>
<comment type="subcellular location">
    <subcellularLocation>
        <location evidence="1">Membrane</location>
        <topology evidence="1">Multi-pass membrane protein</topology>
    </subcellularLocation>
</comment>
<dbReference type="EMBL" id="LKHV01000001">
    <property type="protein sequence ID" value="KRG20128.1"/>
    <property type="molecule type" value="Genomic_DNA"/>
</dbReference>
<keyword evidence="10" id="KW-1185">Reference proteome</keyword>
<evidence type="ECO:0000313" key="9">
    <source>
        <dbReference type="EMBL" id="MCS5708294.1"/>
    </source>
</evidence>
<dbReference type="PROSITE" id="PS50267">
    <property type="entry name" value="NA_NEUROTRAN_SYMP_3"/>
    <property type="match status" value="1"/>
</dbReference>
<dbReference type="SUPFAM" id="SSF161070">
    <property type="entry name" value="SNF-like"/>
    <property type="match status" value="1"/>
</dbReference>
<dbReference type="PRINTS" id="PR00176">
    <property type="entry name" value="NANEUSMPORT"/>
</dbReference>
<evidence type="ECO:0000256" key="1">
    <source>
        <dbReference type="ARBA" id="ARBA00004141"/>
    </source>
</evidence>
<feature type="transmembrane region" description="Helical" evidence="7">
    <location>
        <begin position="352"/>
        <end position="375"/>
    </location>
</feature>
<evidence type="ECO:0000256" key="5">
    <source>
        <dbReference type="ARBA" id="ARBA00023136"/>
    </source>
</evidence>
<evidence type="ECO:0000256" key="6">
    <source>
        <dbReference type="RuleBase" id="RU003732"/>
    </source>
</evidence>
<reference evidence="9" key="3">
    <citation type="submission" date="2021-06" db="EMBL/GenBank/DDBJ databases">
        <title>Genomic Description and Analysis of Intracellular Bacteria, Candidatus Berkiella cookevillensis and Candidatus Berkiella aquae.</title>
        <authorList>
            <person name="Kidane D.T."/>
            <person name="Mehari Y.T."/>
            <person name="Rice F.C."/>
            <person name="Arivett B.A."/>
            <person name="Farone A.L."/>
            <person name="Berk S.G."/>
            <person name="Farone M.B."/>
        </authorList>
    </citation>
    <scope>NUCLEOTIDE SEQUENCE</scope>
    <source>
        <strain evidence="9">CC99</strain>
    </source>
</reference>
<accession>A0A0Q9YHS9</accession>
<dbReference type="PANTHER" id="PTHR42948:SF1">
    <property type="entry name" value="TRANSPORTER"/>
    <property type="match status" value="1"/>
</dbReference>
<gene>
    <name evidence="8" type="ORF">CC99x_00349</name>
    <name evidence="9" type="ORF">CC99x_005185</name>
</gene>